<feature type="region of interest" description="Disordered" evidence="1">
    <location>
        <begin position="928"/>
        <end position="949"/>
    </location>
</feature>
<evidence type="ECO:0000256" key="1">
    <source>
        <dbReference type="SAM" id="MobiDB-lite"/>
    </source>
</evidence>
<feature type="compositionally biased region" description="Polar residues" evidence="1">
    <location>
        <begin position="865"/>
        <end position="874"/>
    </location>
</feature>
<feature type="region of interest" description="Disordered" evidence="1">
    <location>
        <begin position="645"/>
        <end position="885"/>
    </location>
</feature>
<reference evidence="3 4" key="1">
    <citation type="submission" date="2024-01" db="EMBL/GenBank/DDBJ databases">
        <title>The genome of the rayed Mediterranean limpet Patella caerulea (Linnaeus, 1758).</title>
        <authorList>
            <person name="Anh-Thu Weber A."/>
            <person name="Halstead-Nussloch G."/>
        </authorList>
    </citation>
    <scope>NUCLEOTIDE SEQUENCE [LARGE SCALE GENOMIC DNA]</scope>
    <source>
        <strain evidence="3">AATW-2023a</strain>
        <tissue evidence="3">Whole specimen</tissue>
    </source>
</reference>
<dbReference type="PANTHER" id="PTHR14753:SF3">
    <property type="entry name" value="F-BOX ONLY PROTEIN 38"/>
    <property type="match status" value="1"/>
</dbReference>
<dbReference type="InterPro" id="IPR032675">
    <property type="entry name" value="LRR_dom_sf"/>
</dbReference>
<keyword evidence="4" id="KW-1185">Reference proteome</keyword>
<evidence type="ECO:0000259" key="2">
    <source>
        <dbReference type="Pfam" id="PF00646"/>
    </source>
</evidence>
<dbReference type="GO" id="GO:0070936">
    <property type="term" value="P:protein K48-linked ubiquitination"/>
    <property type="evidence" value="ECO:0007669"/>
    <property type="project" value="TreeGrafter"/>
</dbReference>
<feature type="region of interest" description="Disordered" evidence="1">
    <location>
        <begin position="497"/>
        <end position="526"/>
    </location>
</feature>
<dbReference type="SUPFAM" id="SSF81383">
    <property type="entry name" value="F-box domain"/>
    <property type="match status" value="1"/>
</dbReference>
<dbReference type="GO" id="GO:0031146">
    <property type="term" value="P:SCF-dependent proteasomal ubiquitin-dependent protein catabolic process"/>
    <property type="evidence" value="ECO:0007669"/>
    <property type="project" value="InterPro"/>
</dbReference>
<feature type="compositionally biased region" description="Low complexity" evidence="1">
    <location>
        <begin position="645"/>
        <end position="654"/>
    </location>
</feature>
<dbReference type="CDD" id="cd22107">
    <property type="entry name" value="F-box_FBXO38"/>
    <property type="match status" value="1"/>
</dbReference>
<feature type="compositionally biased region" description="Polar residues" evidence="1">
    <location>
        <begin position="771"/>
        <end position="787"/>
    </location>
</feature>
<dbReference type="InterPro" id="IPR036047">
    <property type="entry name" value="F-box-like_dom_sf"/>
</dbReference>
<feature type="region of interest" description="Disordered" evidence="1">
    <location>
        <begin position="967"/>
        <end position="995"/>
    </location>
</feature>
<feature type="domain" description="F-box" evidence="2">
    <location>
        <begin position="36"/>
        <end position="70"/>
    </location>
</feature>
<feature type="compositionally biased region" description="Low complexity" evidence="1">
    <location>
        <begin position="685"/>
        <end position="703"/>
    </location>
</feature>
<protein>
    <recommendedName>
        <fullName evidence="2">F-box domain-containing protein</fullName>
    </recommendedName>
</protein>
<dbReference type="Proteomes" id="UP001347796">
    <property type="component" value="Unassembled WGS sequence"/>
</dbReference>
<feature type="compositionally biased region" description="Polar residues" evidence="1">
    <location>
        <begin position="732"/>
        <end position="744"/>
    </location>
</feature>
<evidence type="ECO:0000313" key="4">
    <source>
        <dbReference type="Proteomes" id="UP001347796"/>
    </source>
</evidence>
<name>A0AAN8J0C2_PATCE</name>
<dbReference type="InterPro" id="IPR042354">
    <property type="entry name" value="FBX38"/>
</dbReference>
<dbReference type="AlphaFoldDB" id="A0AAN8J0C2"/>
<dbReference type="GO" id="GO:0005737">
    <property type="term" value="C:cytoplasm"/>
    <property type="evidence" value="ECO:0007669"/>
    <property type="project" value="TreeGrafter"/>
</dbReference>
<dbReference type="EMBL" id="JAZGQO010000021">
    <property type="protein sequence ID" value="KAK6166773.1"/>
    <property type="molecule type" value="Genomic_DNA"/>
</dbReference>
<accession>A0AAN8J0C2</accession>
<feature type="compositionally biased region" description="Polar residues" evidence="1">
    <location>
        <begin position="834"/>
        <end position="857"/>
    </location>
</feature>
<dbReference type="Gene3D" id="3.80.10.10">
    <property type="entry name" value="Ribonuclease Inhibitor"/>
    <property type="match status" value="1"/>
</dbReference>
<dbReference type="GO" id="GO:0005634">
    <property type="term" value="C:nucleus"/>
    <property type="evidence" value="ECO:0007669"/>
    <property type="project" value="TreeGrafter"/>
</dbReference>
<sequence length="1273" mass="142578">MSELHVAEKKLILDMESLSTTGSSPWQSLTQDYLKLLSLEIICKILECLPLQDVLKMSCQCKKMQQAVTMYLKTLKSINFTEGMLEGWMPSTISDDDLYCLIPRCNELRFIYGFHPIYISERRQRGKNKQGLSIPGVLSALNLAPKLKGIEISNIFLLSAILNYFPDMKIIGTFKNRIEPIPLESSRLNLTANPRVTSLHLTGIVISELPKMESVVYLYLRMVKITHPDPFRDFLVPNLHTFVMSNCSGPQNTLSYVQMLAALATAKPMSRLEMVKVPFLGGLLQHVVEDSWKSQGFRMLTTIIFGGCKNALELDLGYLLITAANRLKELSVQPSLTKDSLFSAIKMADVEFNNFRSLYLGYVDPITESGESVILEDLNGPPESPAMITDNGMKAIGQTFLYITQLEIYNCPHLLQPSTWFTSGVETWAYLQHLTLRRCHAVRLPDFRTWISNLPRLETLHLEFMFREPPKGCARVGLSAGTGLGVSSAFVQNNGNGIVQNPAGGDLGNDEDNNDGVDNNNDENEINRAANGNAEHINLHPDVIPNPNVPVQPSNEIEDNDQLIPANERNDNGNANLNTFDELYAHLIKEEADQDDDKNSPSVSHVKGDNSEEQNEAYEFSQPGCSHWNENECHSPKRKVCKTVKVSNVKSSSKIHSPESRRPTKSVKIISVKCRSPSPPKPKSSDSIVSSGDASGPSSSCRSQDTPFSVQNSAGDAPSYLFSKPPPKYSASHANNTNDNSSSRGIELTNVPPPEYSDENNLCANPGKYDPNNSFSDNLNTNPNTMDISPPDYNTAMAQGNVLSMPCSCQISNEPSESQSGLSSDLNTPAEGACSSTNDTAVQNKTTRPAESATNEQSIHDNKDGSNSSENKLNVQKGKSLLGKKKGLMKRKLNLAPDVAVDSSTCNKSCQAVSEDIREATLKAQEDFEAEKKKSGTSNKSQSTRRSLRLQRTVHPKIVLEDELRKKVKPTQNRSTVKMRRKHNMHHKATSTSDPVKEDDHIQVLILRSNSLVNVYLHMVGITDLIVDECPNLTFITGSACRVLKKVTIYSAPKLSKTSFHQCPKLDQTHLVNEVCDQISEKNRSIFLRPMYQFDERDFESMLFHQPDIGYHLCIVYDYSSCPNQTLYNRIRVSNWLDLFSGMNPDLVRTMDFTETSWYRVDAYRYPWKRDIYRLQGNNDNGSKWQIMTDIPWLRMLSQCPDLYDPRQLLDDRKDGIYCPAAKGHYTVENCLDDLTYDLAEYKAANQMFFCNCIVVYFNMCDTSGIPAPDLYT</sequence>
<comment type="caution">
    <text evidence="3">The sequence shown here is derived from an EMBL/GenBank/DDBJ whole genome shotgun (WGS) entry which is preliminary data.</text>
</comment>
<dbReference type="InterPro" id="IPR001810">
    <property type="entry name" value="F-box_dom"/>
</dbReference>
<feature type="compositionally biased region" description="Acidic residues" evidence="1">
    <location>
        <begin position="508"/>
        <end position="524"/>
    </location>
</feature>
<dbReference type="SUPFAM" id="SSF52047">
    <property type="entry name" value="RNI-like"/>
    <property type="match status" value="1"/>
</dbReference>
<feature type="region of interest" description="Disordered" evidence="1">
    <location>
        <begin position="591"/>
        <end position="624"/>
    </location>
</feature>
<gene>
    <name evidence="3" type="ORF">SNE40_023395</name>
</gene>
<feature type="compositionally biased region" description="Polar residues" evidence="1">
    <location>
        <begin position="704"/>
        <end position="714"/>
    </location>
</feature>
<feature type="compositionally biased region" description="Basic residues" evidence="1">
    <location>
        <begin position="977"/>
        <end position="989"/>
    </location>
</feature>
<dbReference type="Pfam" id="PF00646">
    <property type="entry name" value="F-box"/>
    <property type="match status" value="1"/>
</dbReference>
<dbReference type="PANTHER" id="PTHR14753">
    <property type="entry name" value="F-BOX ONLY PROTEIN 38"/>
    <property type="match status" value="1"/>
</dbReference>
<evidence type="ECO:0000313" key="3">
    <source>
        <dbReference type="EMBL" id="KAK6166773.1"/>
    </source>
</evidence>
<organism evidence="3 4">
    <name type="scientific">Patella caerulea</name>
    <name type="common">Rayed Mediterranean limpet</name>
    <dbReference type="NCBI Taxonomy" id="87958"/>
    <lineage>
        <taxon>Eukaryota</taxon>
        <taxon>Metazoa</taxon>
        <taxon>Spiralia</taxon>
        <taxon>Lophotrochozoa</taxon>
        <taxon>Mollusca</taxon>
        <taxon>Gastropoda</taxon>
        <taxon>Patellogastropoda</taxon>
        <taxon>Patelloidea</taxon>
        <taxon>Patellidae</taxon>
        <taxon>Patella</taxon>
    </lineage>
</organism>
<feature type="compositionally biased region" description="Polar residues" evidence="1">
    <location>
        <begin position="796"/>
        <end position="827"/>
    </location>
</feature>
<proteinExistence type="predicted"/>